<proteinExistence type="predicted"/>
<organism evidence="7 8">
    <name type="scientific">Alteribacillus iranensis</name>
    <dbReference type="NCBI Taxonomy" id="930128"/>
    <lineage>
        <taxon>Bacteria</taxon>
        <taxon>Bacillati</taxon>
        <taxon>Bacillota</taxon>
        <taxon>Bacilli</taxon>
        <taxon>Bacillales</taxon>
        <taxon>Bacillaceae</taxon>
        <taxon>Alteribacillus</taxon>
    </lineage>
</organism>
<dbReference type="Pfam" id="PF13520">
    <property type="entry name" value="AA_permease_2"/>
    <property type="match status" value="1"/>
</dbReference>
<dbReference type="AlphaFoldDB" id="A0A1I2BFJ7"/>
<evidence type="ECO:0000256" key="5">
    <source>
        <dbReference type="ARBA" id="ARBA00023136"/>
    </source>
</evidence>
<dbReference type="STRING" id="930128.SAMN05192532_102277"/>
<dbReference type="InterPro" id="IPR002293">
    <property type="entry name" value="AA/rel_permease1"/>
</dbReference>
<reference evidence="7 8" key="1">
    <citation type="submission" date="2016-10" db="EMBL/GenBank/DDBJ databases">
        <authorList>
            <person name="de Groot N.N."/>
        </authorList>
    </citation>
    <scope>NUCLEOTIDE SEQUENCE [LARGE SCALE GENOMIC DNA]</scope>
    <source>
        <strain evidence="7 8">DSM 23995</strain>
    </source>
</reference>
<dbReference type="PANTHER" id="PTHR42770">
    <property type="entry name" value="AMINO ACID TRANSPORTER-RELATED"/>
    <property type="match status" value="1"/>
</dbReference>
<feature type="transmembrane region" description="Helical" evidence="6">
    <location>
        <begin position="96"/>
        <end position="119"/>
    </location>
</feature>
<comment type="subcellular location">
    <subcellularLocation>
        <location evidence="1">Cell membrane</location>
        <topology evidence="1">Multi-pass membrane protein</topology>
    </subcellularLocation>
</comment>
<feature type="transmembrane region" description="Helical" evidence="6">
    <location>
        <begin position="20"/>
        <end position="40"/>
    </location>
</feature>
<name>A0A1I2BFJ7_9BACI</name>
<protein>
    <submittedName>
        <fullName evidence="7">Amino acid transporter</fullName>
    </submittedName>
</protein>
<evidence type="ECO:0000256" key="6">
    <source>
        <dbReference type="SAM" id="Phobius"/>
    </source>
</evidence>
<dbReference type="RefSeq" id="WP_177194708.1">
    <property type="nucleotide sequence ID" value="NZ_FONT01000002.1"/>
</dbReference>
<gene>
    <name evidence="7" type="ORF">SAMN05192532_102277</name>
</gene>
<evidence type="ECO:0000256" key="1">
    <source>
        <dbReference type="ARBA" id="ARBA00004651"/>
    </source>
</evidence>
<feature type="transmembrane region" description="Helical" evidence="6">
    <location>
        <begin position="395"/>
        <end position="416"/>
    </location>
</feature>
<keyword evidence="8" id="KW-1185">Reference proteome</keyword>
<feature type="transmembrane region" description="Helical" evidence="6">
    <location>
        <begin position="230"/>
        <end position="250"/>
    </location>
</feature>
<evidence type="ECO:0000256" key="4">
    <source>
        <dbReference type="ARBA" id="ARBA00022989"/>
    </source>
</evidence>
<keyword evidence="3 6" id="KW-0812">Transmembrane</keyword>
<keyword evidence="5 6" id="KW-0472">Membrane</keyword>
<feature type="transmembrane region" description="Helical" evidence="6">
    <location>
        <begin position="270"/>
        <end position="295"/>
    </location>
</feature>
<feature type="transmembrane region" description="Helical" evidence="6">
    <location>
        <begin position="125"/>
        <end position="142"/>
    </location>
</feature>
<evidence type="ECO:0000256" key="2">
    <source>
        <dbReference type="ARBA" id="ARBA00022475"/>
    </source>
</evidence>
<keyword evidence="2" id="KW-1003">Cell membrane</keyword>
<feature type="transmembrane region" description="Helical" evidence="6">
    <location>
        <begin position="353"/>
        <end position="375"/>
    </location>
</feature>
<evidence type="ECO:0000313" key="7">
    <source>
        <dbReference type="EMBL" id="SFE54925.1"/>
    </source>
</evidence>
<evidence type="ECO:0000256" key="3">
    <source>
        <dbReference type="ARBA" id="ARBA00022692"/>
    </source>
</evidence>
<feature type="transmembrane region" description="Helical" evidence="6">
    <location>
        <begin position="187"/>
        <end position="209"/>
    </location>
</feature>
<dbReference type="InterPro" id="IPR050367">
    <property type="entry name" value="APC_superfamily"/>
</dbReference>
<feature type="transmembrane region" description="Helical" evidence="6">
    <location>
        <begin position="154"/>
        <end position="175"/>
    </location>
</feature>
<dbReference type="PANTHER" id="PTHR42770:SF11">
    <property type="entry name" value="INNER MEMBRANE TRANSPORT PROTEIN YBAT"/>
    <property type="match status" value="1"/>
</dbReference>
<dbReference type="PIRSF" id="PIRSF006060">
    <property type="entry name" value="AA_transporter"/>
    <property type="match status" value="1"/>
</dbReference>
<feature type="transmembrane region" description="Helical" evidence="6">
    <location>
        <begin position="422"/>
        <end position="442"/>
    </location>
</feature>
<dbReference type="GO" id="GO:0022857">
    <property type="term" value="F:transmembrane transporter activity"/>
    <property type="evidence" value="ECO:0007669"/>
    <property type="project" value="InterPro"/>
</dbReference>
<evidence type="ECO:0000313" key="8">
    <source>
        <dbReference type="Proteomes" id="UP000199516"/>
    </source>
</evidence>
<dbReference type="EMBL" id="FONT01000002">
    <property type="protein sequence ID" value="SFE54925.1"/>
    <property type="molecule type" value="Genomic_DNA"/>
</dbReference>
<sequence>MSANKQVDFDKSLGTRQVMAVSFGLVVCVSTWGSALIGFAEYGVGFIVSILIAGLLYFLIAMNYSELATMYPRAASIRTYVEGEFGNRLGSMASMIYVLSFAAGVSAEVIFFGYVLNGFVPGVPWWGWAILVTTFGLIVNLIGIKNVGKLSDYLLWAIVVITLLVGIFAFTGLSIQAPDFSKLTTGFFTDGFAGLIGAFLLAMWLFAGFEVAAPLAEEVKNPGKSLPRGMFFAILAIGVLNIIFGLGAYLLVPADVLSSESGLIQIGSYIAGSVGVVVLFLFAVFCTVATVLANYSSVSRLMYGMAEKPGNMLPAKLKWLHPTFKTPWRTLITYYAVTLTLMLSLGGGGMATLVYISSFIWIVQYVIAISTNIALRKKIPDYPRPYRVPGGNIPILSIIGLVGLVVFLALSVIPPFGDIYTFYYGFGMIVVVAVYGLIMGSISEKEKSKKIAG</sequence>
<keyword evidence="4 6" id="KW-1133">Transmembrane helix</keyword>
<feature type="transmembrane region" description="Helical" evidence="6">
    <location>
        <begin position="328"/>
        <end position="347"/>
    </location>
</feature>
<feature type="transmembrane region" description="Helical" evidence="6">
    <location>
        <begin position="46"/>
        <end position="64"/>
    </location>
</feature>
<accession>A0A1I2BFJ7</accession>
<dbReference type="Gene3D" id="1.20.1740.10">
    <property type="entry name" value="Amino acid/polyamine transporter I"/>
    <property type="match status" value="1"/>
</dbReference>
<dbReference type="Proteomes" id="UP000199516">
    <property type="component" value="Unassembled WGS sequence"/>
</dbReference>
<dbReference type="GO" id="GO:0005886">
    <property type="term" value="C:plasma membrane"/>
    <property type="evidence" value="ECO:0007669"/>
    <property type="project" value="UniProtKB-SubCell"/>
</dbReference>